<proteinExistence type="predicted"/>
<keyword evidence="2" id="KW-1185">Reference proteome</keyword>
<sequence length="238" mass="25797">MANGAADVEGVDSPQRSEAENRDLELPAPQGWKKKQLTPKKGSAGGRNEIVFVSPTGEEIRSKRQLEQYLKSHPGGPPASEFDWGTGETPRRSSRISEKGKATETPEGQPAQKREKKLSSEEEAKEEIDGDGVTEAPAAADEPKSFADAEMKENEVEGVAANVAGANEGYVEHKEQEELKKNDQSPLISKSNSHAEEAKDENLEVQQKEKADSGLPLESIVPPQVETEGTEGLQEKNV</sequence>
<evidence type="ECO:0000313" key="1">
    <source>
        <dbReference type="EMBL" id="KAJ8641763.1"/>
    </source>
</evidence>
<name>A0ACC2M8N6_PERAE</name>
<protein>
    <submittedName>
        <fullName evidence="1">Uncharacterized protein</fullName>
    </submittedName>
</protein>
<gene>
    <name evidence="1" type="ORF">MRB53_018457</name>
</gene>
<organism evidence="1 2">
    <name type="scientific">Persea americana</name>
    <name type="common">Avocado</name>
    <dbReference type="NCBI Taxonomy" id="3435"/>
    <lineage>
        <taxon>Eukaryota</taxon>
        <taxon>Viridiplantae</taxon>
        <taxon>Streptophyta</taxon>
        <taxon>Embryophyta</taxon>
        <taxon>Tracheophyta</taxon>
        <taxon>Spermatophyta</taxon>
        <taxon>Magnoliopsida</taxon>
        <taxon>Magnoliidae</taxon>
        <taxon>Laurales</taxon>
        <taxon>Lauraceae</taxon>
        <taxon>Persea</taxon>
    </lineage>
</organism>
<reference evidence="1 2" key="1">
    <citation type="journal article" date="2022" name="Hortic Res">
        <title>A haplotype resolved chromosomal level avocado genome allows analysis of novel avocado genes.</title>
        <authorList>
            <person name="Nath O."/>
            <person name="Fletcher S.J."/>
            <person name="Hayward A."/>
            <person name="Shaw L.M."/>
            <person name="Masouleh A.K."/>
            <person name="Furtado A."/>
            <person name="Henry R.J."/>
            <person name="Mitter N."/>
        </authorList>
    </citation>
    <scope>NUCLEOTIDE SEQUENCE [LARGE SCALE GENOMIC DNA]</scope>
    <source>
        <strain evidence="2">cv. Hass</strain>
    </source>
</reference>
<evidence type="ECO:0000313" key="2">
    <source>
        <dbReference type="Proteomes" id="UP001234297"/>
    </source>
</evidence>
<accession>A0ACC2M8N6</accession>
<comment type="caution">
    <text evidence="1">The sequence shown here is derived from an EMBL/GenBank/DDBJ whole genome shotgun (WGS) entry which is preliminary data.</text>
</comment>
<dbReference type="Proteomes" id="UP001234297">
    <property type="component" value="Chromosome 5"/>
</dbReference>
<dbReference type="EMBL" id="CM056813">
    <property type="protein sequence ID" value="KAJ8641763.1"/>
    <property type="molecule type" value="Genomic_DNA"/>
</dbReference>